<dbReference type="AlphaFoldDB" id="A0AA36Y3R5"/>
<dbReference type="RefSeq" id="WP_009533610.1">
    <property type="nucleotide sequence ID" value="NZ_JH590864.1"/>
</dbReference>
<dbReference type="EMBL" id="AGEL01000014">
    <property type="protein sequence ID" value="EHO15881.1"/>
    <property type="molecule type" value="Genomic_DNA"/>
</dbReference>
<keyword evidence="4" id="KW-1185">Reference proteome</keyword>
<gene>
    <name evidence="3" type="ORF">HMPREF9623_01792</name>
</gene>
<proteinExistence type="predicted"/>
<accession>A0AA36Y3R5</accession>
<comment type="caution">
    <text evidence="3">The sequence shown here is derived from an EMBL/GenBank/DDBJ whole genome shotgun (WGS) entry which is preliminary data.</text>
</comment>
<organism evidence="3 4">
    <name type="scientific">Stomatobaculum longum</name>
    <dbReference type="NCBI Taxonomy" id="796942"/>
    <lineage>
        <taxon>Bacteria</taxon>
        <taxon>Bacillati</taxon>
        <taxon>Bacillota</taxon>
        <taxon>Clostridia</taxon>
        <taxon>Lachnospirales</taxon>
        <taxon>Lachnospiraceae</taxon>
        <taxon>Stomatobaculum</taxon>
    </lineage>
</organism>
<name>A0AA36Y3R5_9FIRM</name>
<evidence type="ECO:0000256" key="1">
    <source>
        <dbReference type="SAM" id="MobiDB-lite"/>
    </source>
</evidence>
<feature type="signal peptide" evidence="2">
    <location>
        <begin position="1"/>
        <end position="20"/>
    </location>
</feature>
<feature type="compositionally biased region" description="Low complexity" evidence="1">
    <location>
        <begin position="114"/>
        <end position="124"/>
    </location>
</feature>
<feature type="region of interest" description="Disordered" evidence="1">
    <location>
        <begin position="111"/>
        <end position="133"/>
    </location>
</feature>
<keyword evidence="2" id="KW-0732">Signal</keyword>
<feature type="chain" id="PRO_5041388913" evidence="2">
    <location>
        <begin position="21"/>
        <end position="168"/>
    </location>
</feature>
<dbReference type="GeneID" id="86941516"/>
<evidence type="ECO:0000313" key="3">
    <source>
        <dbReference type="EMBL" id="EHO15881.1"/>
    </source>
</evidence>
<sequence length="168" mass="17782">MAKLLGRLAHLALIAGAAAAAVSYYRQYSEFHRDLDEEFHDYEEDGESDHAPHTETPNRNYVSLNANRGEFTAAAQNTLEAAKGMVSSAAGMLRDVGNILADNLQAASGEKAAETQATAETATETVRETAEAAADSAAEEITSENILAKSYAAAGSSAKRATEITEEE</sequence>
<reference evidence="3 4" key="1">
    <citation type="submission" date="2011-10" db="EMBL/GenBank/DDBJ databases">
        <title>The Genome Sequence of Lachnospiraceae bacterium ACC2.</title>
        <authorList>
            <consortium name="The Broad Institute Genome Sequencing Platform"/>
            <person name="Earl A."/>
            <person name="Ward D."/>
            <person name="Feldgarden M."/>
            <person name="Gevers D."/>
            <person name="Sizova M."/>
            <person name="Hazen A."/>
            <person name="Epstein S."/>
            <person name="Young S.K."/>
            <person name="Zeng Q."/>
            <person name="Gargeya S."/>
            <person name="Fitzgerald M."/>
            <person name="Haas B."/>
            <person name="Abouelleil A."/>
            <person name="Alvarado L."/>
            <person name="Arachchi H.M."/>
            <person name="Berlin A."/>
            <person name="Brown A."/>
            <person name="Chapman S.B."/>
            <person name="Chen Z."/>
            <person name="Dunbar C."/>
            <person name="Freedman E."/>
            <person name="Gearin G."/>
            <person name="Goldberg J."/>
            <person name="Griggs A."/>
            <person name="Gujja S."/>
            <person name="Heiman D."/>
            <person name="Howarth C."/>
            <person name="Larson L."/>
            <person name="Lui A."/>
            <person name="MacDonald P.J.P."/>
            <person name="Montmayeur A."/>
            <person name="Murphy C."/>
            <person name="Neiman D."/>
            <person name="Pearson M."/>
            <person name="Priest M."/>
            <person name="Roberts A."/>
            <person name="Saif S."/>
            <person name="Shea T."/>
            <person name="Shenoy N."/>
            <person name="Sisk P."/>
            <person name="Stolte C."/>
            <person name="Sykes S."/>
            <person name="Wortman J."/>
            <person name="Nusbaum C."/>
            <person name="Birren B."/>
        </authorList>
    </citation>
    <scope>NUCLEOTIDE SEQUENCE [LARGE SCALE GENOMIC DNA]</scope>
    <source>
        <strain evidence="3 4">ACC2</strain>
    </source>
</reference>
<protein>
    <submittedName>
        <fullName evidence="3">Uncharacterized protein</fullName>
    </submittedName>
</protein>
<dbReference type="Proteomes" id="UP000018466">
    <property type="component" value="Unassembled WGS sequence"/>
</dbReference>
<evidence type="ECO:0000313" key="4">
    <source>
        <dbReference type="Proteomes" id="UP000018466"/>
    </source>
</evidence>
<evidence type="ECO:0000256" key="2">
    <source>
        <dbReference type="SAM" id="SignalP"/>
    </source>
</evidence>